<keyword evidence="19" id="KW-0807">Transducer</keyword>
<gene>
    <name evidence="22" type="ORF">GEV33_009199</name>
</gene>
<evidence type="ECO:0000256" key="17">
    <source>
        <dbReference type="ARBA" id="ARBA00023136"/>
    </source>
</evidence>
<dbReference type="PRINTS" id="PR00463">
    <property type="entry name" value="EP450I"/>
</dbReference>
<evidence type="ECO:0000256" key="18">
    <source>
        <dbReference type="ARBA" id="ARBA00023170"/>
    </source>
</evidence>
<keyword evidence="14" id="KW-0560">Oxidoreductase</keyword>
<evidence type="ECO:0000256" key="5">
    <source>
        <dbReference type="ARBA" id="ARBA00010617"/>
    </source>
</evidence>
<keyword evidence="16" id="KW-0503">Monooxygenase</keyword>
<keyword evidence="7 20" id="KW-0349">Heme</keyword>
<proteinExistence type="inferred from homology"/>
<dbReference type="PRINTS" id="PR00385">
    <property type="entry name" value="P450"/>
</dbReference>
<dbReference type="GO" id="GO:0007165">
    <property type="term" value="P:signal transduction"/>
    <property type="evidence" value="ECO:0007669"/>
    <property type="project" value="UniProtKB-KW"/>
</dbReference>
<evidence type="ECO:0000313" key="22">
    <source>
        <dbReference type="EMBL" id="KAH0813592.1"/>
    </source>
</evidence>
<keyword evidence="12" id="KW-0492">Microsome</keyword>
<comment type="subcellular location">
    <subcellularLocation>
        <location evidence="4">Endoplasmic reticulum membrane</location>
        <topology evidence="4">Peripheral membrane protein</topology>
    </subcellularLocation>
    <subcellularLocation>
        <location evidence="2">Membrane</location>
        <topology evidence="2">Multi-pass membrane protein</topology>
    </subcellularLocation>
    <subcellularLocation>
        <location evidence="3">Microsome membrane</location>
        <topology evidence="3">Peripheral membrane protein</topology>
    </subcellularLocation>
</comment>
<dbReference type="PANTHER" id="PTHR24292">
    <property type="entry name" value="CYTOCHROME P450"/>
    <property type="match status" value="1"/>
</dbReference>
<keyword evidence="15 20" id="KW-0408">Iron</keyword>
<evidence type="ECO:0000256" key="16">
    <source>
        <dbReference type="ARBA" id="ARBA00023033"/>
    </source>
</evidence>
<accession>A0A8J6LAW7</accession>
<evidence type="ECO:0000256" key="13">
    <source>
        <dbReference type="ARBA" id="ARBA00022989"/>
    </source>
</evidence>
<evidence type="ECO:0000256" key="11">
    <source>
        <dbReference type="ARBA" id="ARBA00022824"/>
    </source>
</evidence>
<evidence type="ECO:0000256" key="9">
    <source>
        <dbReference type="ARBA" id="ARBA00022723"/>
    </source>
</evidence>
<evidence type="ECO:0000256" key="12">
    <source>
        <dbReference type="ARBA" id="ARBA00022848"/>
    </source>
</evidence>
<dbReference type="PROSITE" id="PS00086">
    <property type="entry name" value="CYTOCHROME_P450"/>
    <property type="match status" value="1"/>
</dbReference>
<dbReference type="SUPFAM" id="SSF48264">
    <property type="entry name" value="Cytochrome P450"/>
    <property type="match status" value="1"/>
</dbReference>
<dbReference type="InterPro" id="IPR029526">
    <property type="entry name" value="PGBD"/>
</dbReference>
<dbReference type="Pfam" id="PF00067">
    <property type="entry name" value="p450"/>
    <property type="match status" value="1"/>
</dbReference>
<evidence type="ECO:0000256" key="10">
    <source>
        <dbReference type="ARBA" id="ARBA00022725"/>
    </source>
</evidence>
<dbReference type="InterPro" id="IPR036396">
    <property type="entry name" value="Cyt_P450_sf"/>
</dbReference>
<keyword evidence="11" id="KW-0256">Endoplasmic reticulum</keyword>
<dbReference type="GO" id="GO:0005549">
    <property type="term" value="F:odorant binding"/>
    <property type="evidence" value="ECO:0007669"/>
    <property type="project" value="InterPro"/>
</dbReference>
<evidence type="ECO:0000313" key="23">
    <source>
        <dbReference type="Proteomes" id="UP000719412"/>
    </source>
</evidence>
<dbReference type="PANTHER" id="PTHR24292:SF100">
    <property type="entry name" value="CYTOCHROME P450 6A16, ISOFORM B-RELATED"/>
    <property type="match status" value="1"/>
</dbReference>
<dbReference type="GO" id="GO:0016705">
    <property type="term" value="F:oxidoreductase activity, acting on paired donors, with incorporation or reduction of molecular oxygen"/>
    <property type="evidence" value="ECO:0007669"/>
    <property type="project" value="InterPro"/>
</dbReference>
<comment type="similarity">
    <text evidence="5">Belongs to the cytochrome P450 family.</text>
</comment>
<dbReference type="InterPro" id="IPR050476">
    <property type="entry name" value="Insect_CytP450_Detox"/>
</dbReference>
<dbReference type="InterPro" id="IPR017972">
    <property type="entry name" value="Cyt_P450_CS"/>
</dbReference>
<dbReference type="InterPro" id="IPR002401">
    <property type="entry name" value="Cyt_P450_E_grp-I"/>
</dbReference>
<keyword evidence="23" id="KW-1185">Reference proteome</keyword>
<dbReference type="AlphaFoldDB" id="A0A8J6LAW7"/>
<keyword evidence="13" id="KW-1133">Transmembrane helix</keyword>
<evidence type="ECO:0000256" key="3">
    <source>
        <dbReference type="ARBA" id="ARBA00004174"/>
    </source>
</evidence>
<protein>
    <recommendedName>
        <fullName evidence="21">PiggyBac transposable element-derived protein domain-containing protein</fullName>
    </recommendedName>
</protein>
<dbReference type="GO" id="GO:0020037">
    <property type="term" value="F:heme binding"/>
    <property type="evidence" value="ECO:0007669"/>
    <property type="project" value="InterPro"/>
</dbReference>
<keyword evidence="17" id="KW-0472">Membrane</keyword>
<evidence type="ECO:0000256" key="15">
    <source>
        <dbReference type="ARBA" id="ARBA00023004"/>
    </source>
</evidence>
<dbReference type="Pfam" id="PF02949">
    <property type="entry name" value="7tm_6"/>
    <property type="match status" value="1"/>
</dbReference>
<comment type="cofactor">
    <cofactor evidence="1 20">
        <name>heme</name>
        <dbReference type="ChEBI" id="CHEBI:30413"/>
    </cofactor>
</comment>
<keyword evidence="10" id="KW-0552">Olfaction</keyword>
<evidence type="ECO:0000256" key="2">
    <source>
        <dbReference type="ARBA" id="ARBA00004141"/>
    </source>
</evidence>
<keyword evidence="8" id="KW-0812">Transmembrane</keyword>
<evidence type="ECO:0000256" key="20">
    <source>
        <dbReference type="PIRSR" id="PIRSR602401-1"/>
    </source>
</evidence>
<evidence type="ECO:0000256" key="6">
    <source>
        <dbReference type="ARBA" id="ARBA00022606"/>
    </source>
</evidence>
<dbReference type="GO" id="GO:0004497">
    <property type="term" value="F:monooxygenase activity"/>
    <property type="evidence" value="ECO:0007669"/>
    <property type="project" value="UniProtKB-KW"/>
</dbReference>
<dbReference type="Gene3D" id="1.10.630.10">
    <property type="entry name" value="Cytochrome P450"/>
    <property type="match status" value="1"/>
</dbReference>
<name>A0A8J6LAW7_TENMO</name>
<keyword evidence="9 20" id="KW-0479">Metal-binding</keyword>
<dbReference type="CDD" id="cd11056">
    <property type="entry name" value="CYP6-like"/>
    <property type="match status" value="1"/>
</dbReference>
<dbReference type="GO" id="GO:0005506">
    <property type="term" value="F:iron ion binding"/>
    <property type="evidence" value="ECO:0007669"/>
    <property type="project" value="InterPro"/>
</dbReference>
<dbReference type="FunFam" id="1.10.630.10:FF:000182">
    <property type="entry name" value="Cytochrome P450 3A4"/>
    <property type="match status" value="1"/>
</dbReference>
<keyword evidence="18" id="KW-0675">Receptor</keyword>
<evidence type="ECO:0000256" key="4">
    <source>
        <dbReference type="ARBA" id="ARBA00004406"/>
    </source>
</evidence>
<dbReference type="GO" id="GO:0004984">
    <property type="term" value="F:olfactory receptor activity"/>
    <property type="evidence" value="ECO:0007669"/>
    <property type="project" value="InterPro"/>
</dbReference>
<comment type="caution">
    <text evidence="22">The sequence shown here is derived from an EMBL/GenBank/DDBJ whole genome shotgun (WGS) entry which is preliminary data.</text>
</comment>
<keyword evidence="6" id="KW-0716">Sensory transduction</keyword>
<evidence type="ECO:0000259" key="21">
    <source>
        <dbReference type="Pfam" id="PF13843"/>
    </source>
</evidence>
<reference evidence="22" key="2">
    <citation type="submission" date="2021-08" db="EMBL/GenBank/DDBJ databases">
        <authorList>
            <person name="Eriksson T."/>
        </authorList>
    </citation>
    <scope>NUCLEOTIDE SEQUENCE</scope>
    <source>
        <strain evidence="22">Stoneville</strain>
        <tissue evidence="22">Whole head</tissue>
    </source>
</reference>
<evidence type="ECO:0000256" key="8">
    <source>
        <dbReference type="ARBA" id="ARBA00022692"/>
    </source>
</evidence>
<dbReference type="EMBL" id="JABDTM020025135">
    <property type="protein sequence ID" value="KAH0813592.1"/>
    <property type="molecule type" value="Genomic_DNA"/>
</dbReference>
<reference evidence="22" key="1">
    <citation type="journal article" date="2020" name="J Insects Food Feed">
        <title>The yellow mealworm (Tenebrio molitor) genome: a resource for the emerging insects as food and feed industry.</title>
        <authorList>
            <person name="Eriksson T."/>
            <person name="Andere A."/>
            <person name="Kelstrup H."/>
            <person name="Emery V."/>
            <person name="Picard C."/>
        </authorList>
    </citation>
    <scope>NUCLEOTIDE SEQUENCE</scope>
    <source>
        <strain evidence="22">Stoneville</strain>
        <tissue evidence="22">Whole head</tissue>
    </source>
</reference>
<sequence>MESCQILNVPLCSAINECHIFRLGFVTIFVAWIKWSHTSSHTYWQRKGLFTPPTTFFFGNDTLKATTNHTEVYLLFMPAYMPVNPELVKHVMQNDFNHFVDRGFYYNEETDPLSAHLFSLDGAKWRNLIVKMTPTFTSGKMKMMFDTLVKCGDQLVIEMNKTIGSTSIDIKDILARFTTDIIGTVAFWIDCNSLENPDNEFNRYMKQFFLDGFWENLFFFITFVTPGIAKKLGLKVVKPLISNFFMRIVKDTVEYREKNNIHRKDFMHLLLQLKNRGKLDEHSGILKEFGDDKESNLSINELAAQAFVFFLAGFETSSTTMTFCLFELASNPDIQEKLRQEIYEVLKRHDNKLTYDSTMEMHYMEKVINETLRKYPPVPELNRICTKDYKVPGSLHRDPEFYPEPKKFDPERFSEDNKNQRHPYTFIPFGEGPRVCIGVGYPAIASAAIEPLIAGLACLAAGHLNVLKDNLQHIYEYAKEDSENENQSPNNTHQFTKIQQCVKHHSAVLFFAKEYEACFSQVVFSQFVGSIFVLGFCCLQLSMAEYSLREFVSAQGREGRGFNSDPGGLYLKSFAKLRVRKSATCEWCLRRWLETGIELCQTHFEVSKCQFKLNLKMDPEPYSTHSGGLTLAQLMDCLEEDDFSSRPDVFILPPDNENETEADSDESIMPSNTFVANPYVLVSRTGLYAKGYMLGFKIYTGKDSTLEKRFGIGGDIVISLLQDAKIPENKGYKIYFDNYFTSLPLLAHLSTQRYCATGTIRENRLEKCPV</sequence>
<feature type="binding site" description="axial binding residue" evidence="20">
    <location>
        <position position="436"/>
    </location>
    <ligand>
        <name>heme</name>
        <dbReference type="ChEBI" id="CHEBI:30413"/>
    </ligand>
    <ligandPart>
        <name>Fe</name>
        <dbReference type="ChEBI" id="CHEBI:18248"/>
    </ligandPart>
</feature>
<dbReference type="InterPro" id="IPR001128">
    <property type="entry name" value="Cyt_P450"/>
</dbReference>
<evidence type="ECO:0000256" key="1">
    <source>
        <dbReference type="ARBA" id="ARBA00001971"/>
    </source>
</evidence>
<dbReference type="GO" id="GO:0005789">
    <property type="term" value="C:endoplasmic reticulum membrane"/>
    <property type="evidence" value="ECO:0007669"/>
    <property type="project" value="UniProtKB-SubCell"/>
</dbReference>
<dbReference type="Proteomes" id="UP000719412">
    <property type="component" value="Unassembled WGS sequence"/>
</dbReference>
<evidence type="ECO:0000256" key="7">
    <source>
        <dbReference type="ARBA" id="ARBA00022617"/>
    </source>
</evidence>
<evidence type="ECO:0000256" key="14">
    <source>
        <dbReference type="ARBA" id="ARBA00023002"/>
    </source>
</evidence>
<feature type="domain" description="PiggyBac transposable element-derived protein" evidence="21">
    <location>
        <begin position="690"/>
        <end position="769"/>
    </location>
</feature>
<organism evidence="22 23">
    <name type="scientific">Tenebrio molitor</name>
    <name type="common">Yellow mealworm beetle</name>
    <dbReference type="NCBI Taxonomy" id="7067"/>
    <lineage>
        <taxon>Eukaryota</taxon>
        <taxon>Metazoa</taxon>
        <taxon>Ecdysozoa</taxon>
        <taxon>Arthropoda</taxon>
        <taxon>Hexapoda</taxon>
        <taxon>Insecta</taxon>
        <taxon>Pterygota</taxon>
        <taxon>Neoptera</taxon>
        <taxon>Endopterygota</taxon>
        <taxon>Coleoptera</taxon>
        <taxon>Polyphaga</taxon>
        <taxon>Cucujiformia</taxon>
        <taxon>Tenebrionidae</taxon>
        <taxon>Tenebrio</taxon>
    </lineage>
</organism>
<evidence type="ECO:0000256" key="19">
    <source>
        <dbReference type="ARBA" id="ARBA00023224"/>
    </source>
</evidence>
<dbReference type="InterPro" id="IPR004117">
    <property type="entry name" value="7tm6_olfct_rcpt"/>
</dbReference>
<dbReference type="Pfam" id="PF13843">
    <property type="entry name" value="DDE_Tnp_1_7"/>
    <property type="match status" value="1"/>
</dbReference>